<dbReference type="VEuPathDB" id="AmoebaDB:KM1_205930"/>
<dbReference type="EMBL" id="BDEQ01000001">
    <property type="protein sequence ID" value="GAT98562.1"/>
    <property type="molecule type" value="Genomic_DNA"/>
</dbReference>
<accession>A0A5K1V362</accession>
<dbReference type="VEuPathDB" id="AmoebaDB:EHI5A_181590"/>
<comment type="caution">
    <text evidence="4">The sequence shown here is derived from an EMBL/GenBank/DDBJ whole genome shotgun (WGS) entry which is preliminary data.</text>
</comment>
<evidence type="ECO:0000256" key="2">
    <source>
        <dbReference type="SAM" id="SignalP"/>
    </source>
</evidence>
<evidence type="ECO:0000256" key="1">
    <source>
        <dbReference type="ARBA" id="ARBA00022729"/>
    </source>
</evidence>
<dbReference type="VEuPathDB" id="AmoebaDB:KM1_205820"/>
<evidence type="ECO:0000313" key="4">
    <source>
        <dbReference type="EMBL" id="GAT98562.1"/>
    </source>
</evidence>
<evidence type="ECO:0000313" key="5">
    <source>
        <dbReference type="Proteomes" id="UP000078387"/>
    </source>
</evidence>
<protein>
    <recommendedName>
        <fullName evidence="3">Yeast cell wall synthesis Kre9/Knh1-like N-terminal domain-containing protein</fullName>
    </recommendedName>
</protein>
<feature type="signal peptide" evidence="2">
    <location>
        <begin position="1"/>
        <end position="15"/>
    </location>
</feature>
<dbReference type="VEuPathDB" id="AmoebaDB:EHI8A_162140"/>
<keyword evidence="1 2" id="KW-0732">Signal</keyword>
<reference evidence="4 5" key="1">
    <citation type="submission" date="2016-05" db="EMBL/GenBank/DDBJ databases">
        <title>First whole genome sequencing of Entamoeba histolytica HM1:IMSS-clone-6.</title>
        <authorList>
            <person name="Mukherjee Avik.K."/>
            <person name="Izumyama S."/>
            <person name="Nakada-Tsukui K."/>
            <person name="Nozaki T."/>
        </authorList>
    </citation>
    <scope>NUCLEOTIDE SEQUENCE [LARGE SCALE GENOMIC DNA]</scope>
    <source>
        <strain evidence="4 5">HM1:IMSS clone 6</strain>
    </source>
</reference>
<dbReference type="VEuPathDB" id="AmoebaDB:EHI5A_225480"/>
<dbReference type="Pfam" id="PF10342">
    <property type="entry name" value="Kre9_KNH"/>
    <property type="match status" value="1"/>
</dbReference>
<gene>
    <name evidence="4" type="ORF">CL6EHI_125020</name>
</gene>
<dbReference type="InterPro" id="IPR018466">
    <property type="entry name" value="Kre9/Knh1-like_N"/>
</dbReference>
<name>A0A5K1V362_ENTHI</name>
<dbReference type="VEuPathDB" id="AmoebaDB:EHI_125020"/>
<dbReference type="OMA" id="WCEYAIS"/>
<dbReference type="InterPro" id="IPR052798">
    <property type="entry name" value="Giardia_VSA"/>
</dbReference>
<sequence>MSISLLFIIILVVYSRPIKPPRLGDGFIQRGNHYEYGTNNKLKGDNGETELQYSVDIKPNVHSFDFDESIESVECQGDDLIVSTNNKYIETWSNNSLVTGSNEMWKTSCTLNRRILNIELMYEKDGLYYYLLRTEKVSFNEYFNEAKLIYNPKNNGGYNKENKIKGFRKVHFKEESNIDASTVKISSISTEVVQRSEYIEVKTTEKTLPFNIETPIGVINVVHDDYYCISYSLIKGSEDIEGEMIFEVYPNEKPITNIKFTNSFINFYKNIYERHKTYILKDNKYSVGEIYTKCIKIDNTYKENKSYTVKMKMEGYKEKEGPMFYVEKDESLIVTTPIEGEFIDYTKTKEILVKWEYTNAFKYTQGVKMKLKMNRFGIDKTIGESQQINKFSNKEQKFIIDDKHNIRSSSSYYIEMRYNCWNVPVIGGWCSTKRSNLFTISNEEVKGEIEIKTPTLGQTFKTGEEIVVTWEYSGDNSNKEITIELKKNRRSSIYNIKRVKASEKQIKIRVPEVKEDTKYFIEIEYQKGNDKQYSYSDFFYINSEKVIEFDDDIKYDNDKKQLSFKFKTLKHQKLDKSYITIKEDYPLFLRYNKQINDKKYNIETMTIVDKKDYYEYSMIINDFIDNSIFYLYLSYNYKCKINEESCKSQYSKRFSIPYEKNIGWNIKEDGNIKEKEINIMNADCSICPTNNTYIKKQFCRLCDILKNNSIPIYNSTITTTCEDCYVVNNFKIGPILFEIGFQNPYKFEAQINGHLDLQFNFKNKLNGIMNFQRTFDIPKISLKNILTIILGKIPFEFDASIDSGITFDFQITGSANLDTTIKKELEYTLYISYPNINTNDGTYICDYAQLKIEDTKEDKIFKPTPCIHDTELNLTITPYVGMSFSTSIFDITPKLEFPLINLVKYSEIPFIGTNDKTLAKYVYGLENDHYMEYTLDIYGKCNLGYKIKLVISNTQNEKRFKIFGPIKAVRIGFLDIETVKKTRKIPLKITTDMIKEYEDETKEIIKLMIEDIIKYIEETKLIRIESNEYFINDTKQTIITTNDQYAIIDIAIKEELISIEDIKQICDILKETNQFDSKYVYLKAYSHYIKGCSNITLENEENEETINSKCEKYEHCSLCSSSECLKCEKGYGIDEEGKCKDVECNNFKGCSKCTVTECLECSNGKDTFNNKCLIEECEQFNGCIECTTTECSKCNKGYEMIHGECKRKECSMFEKCVFCNNEECLECEETSELIDGACKIDTCDKFEYCSECTDKKCIKCKETYTINEKGICELNKCTEIMNCNKCSEGQCYECLDKLEMINGICYPTTCSSFDKCFRCDDKKCIQCVDGTITSDGICRKEEMDKESIYCLMPNYLFVEKEVGNCTTNSDKSSDMVVFNGKEYLNLHYPSSPDCGINGDTFTVITKISLCVKNINKINSKGYIYKDNLCGKNEKISSILTSSGCISYDDGSIKSTITTNELIIEIFNEKNCNGNNNKYSYNLDECFEDEYNNGYKIITGEEYECSTYGECLKCNETECSKCGNKYTLTSGKCYFNCEEYQHCSECDDMKCNRCKEGYEMKYGECEESHVSGSISKMIISLITILTFLI</sequence>
<dbReference type="VEuPathDB" id="AmoebaDB:KM1_206040"/>
<feature type="domain" description="Yeast cell wall synthesis Kre9/Knh1-like N-terminal" evidence="3">
    <location>
        <begin position="453"/>
        <end position="541"/>
    </location>
</feature>
<dbReference type="PANTHER" id="PTHR23275">
    <property type="entry name" value="CABRIOLET.-RELATED"/>
    <property type="match status" value="1"/>
</dbReference>
<dbReference type="PANTHER" id="PTHR23275:SF100">
    <property type="entry name" value="EGF-LIKE DOMAIN-CONTAINING PROTEIN"/>
    <property type="match status" value="1"/>
</dbReference>
<feature type="chain" id="PRO_5023905279" description="Yeast cell wall synthesis Kre9/Knh1-like N-terminal domain-containing protein" evidence="2">
    <location>
        <begin position="16"/>
        <end position="1588"/>
    </location>
</feature>
<proteinExistence type="predicted"/>
<evidence type="ECO:0000259" key="3">
    <source>
        <dbReference type="Pfam" id="PF10342"/>
    </source>
</evidence>
<organism evidence="4 5">
    <name type="scientific">Entamoeba histolytica</name>
    <dbReference type="NCBI Taxonomy" id="5759"/>
    <lineage>
        <taxon>Eukaryota</taxon>
        <taxon>Amoebozoa</taxon>
        <taxon>Evosea</taxon>
        <taxon>Archamoebae</taxon>
        <taxon>Mastigamoebida</taxon>
        <taxon>Entamoebidae</taxon>
        <taxon>Entamoeba</taxon>
    </lineage>
</organism>
<dbReference type="Proteomes" id="UP000078387">
    <property type="component" value="Unassembled WGS sequence"/>
</dbReference>